<evidence type="ECO:0000313" key="1">
    <source>
        <dbReference type="EMBL" id="OPH47597.1"/>
    </source>
</evidence>
<dbReference type="Proteomes" id="UP000190626">
    <property type="component" value="Unassembled WGS sequence"/>
</dbReference>
<dbReference type="RefSeq" id="WP_079420221.1">
    <property type="nucleotide sequence ID" value="NZ_MBTG01000056.1"/>
</dbReference>
<sequence>MTINQEDESKSEKESLRKYILNMEVEKVEFKKAVVDYIGVWYEKNARKLITDNEETLKLLDTAILKAFKEDVRKLIENASEYVEKYFDDEKLWWHTNGHRALVFNNSELPSEINISLKALAGELGSVLDRHELILISGSSAISRMENIEQLIQSYEKYDTLTLRAELLKDIINSKEKKIKDNSKVEDNSIGDLWDSL</sequence>
<gene>
    <name evidence="1" type="ORF">BC351_10420</name>
</gene>
<organism evidence="1 2">
    <name type="scientific">Paenibacillus ferrarius</name>
    <dbReference type="NCBI Taxonomy" id="1469647"/>
    <lineage>
        <taxon>Bacteria</taxon>
        <taxon>Bacillati</taxon>
        <taxon>Bacillota</taxon>
        <taxon>Bacilli</taxon>
        <taxon>Bacillales</taxon>
        <taxon>Paenibacillaceae</taxon>
        <taxon>Paenibacillus</taxon>
    </lineage>
</organism>
<proteinExistence type="predicted"/>
<protein>
    <submittedName>
        <fullName evidence="1">Uncharacterized protein</fullName>
    </submittedName>
</protein>
<dbReference type="OrthoDB" id="2987622at2"/>
<dbReference type="EMBL" id="MBTG01000056">
    <property type="protein sequence ID" value="OPH47597.1"/>
    <property type="molecule type" value="Genomic_DNA"/>
</dbReference>
<keyword evidence="2" id="KW-1185">Reference proteome</keyword>
<dbReference type="AlphaFoldDB" id="A0A1V4HA13"/>
<name>A0A1V4HA13_9BACL</name>
<accession>A0A1V4HA13</accession>
<reference evidence="2" key="1">
    <citation type="submission" date="2016-07" db="EMBL/GenBank/DDBJ databases">
        <authorList>
            <person name="Florea S."/>
            <person name="Webb J.S."/>
            <person name="Jaromczyk J."/>
            <person name="Schardl C.L."/>
        </authorList>
    </citation>
    <scope>NUCLEOTIDE SEQUENCE [LARGE SCALE GENOMIC DNA]</scope>
    <source>
        <strain evidence="2">CY1</strain>
    </source>
</reference>
<evidence type="ECO:0000313" key="2">
    <source>
        <dbReference type="Proteomes" id="UP000190626"/>
    </source>
</evidence>
<comment type="caution">
    <text evidence="1">The sequence shown here is derived from an EMBL/GenBank/DDBJ whole genome shotgun (WGS) entry which is preliminary data.</text>
</comment>